<dbReference type="InterPro" id="IPR036034">
    <property type="entry name" value="PDZ_sf"/>
</dbReference>
<dbReference type="SUPFAM" id="SSF50156">
    <property type="entry name" value="PDZ domain-like"/>
    <property type="match status" value="1"/>
</dbReference>
<dbReference type="InterPro" id="IPR001478">
    <property type="entry name" value="PDZ"/>
</dbReference>
<dbReference type="Proteomes" id="UP000253426">
    <property type="component" value="Unassembled WGS sequence"/>
</dbReference>
<gene>
    <name evidence="3" type="ORF">DES53_107342</name>
</gene>
<dbReference type="Gene3D" id="2.30.42.10">
    <property type="match status" value="1"/>
</dbReference>
<evidence type="ECO:0000256" key="1">
    <source>
        <dbReference type="SAM" id="MobiDB-lite"/>
    </source>
</evidence>
<protein>
    <recommendedName>
        <fullName evidence="2">PDZ domain-containing protein</fullName>
    </recommendedName>
</protein>
<feature type="region of interest" description="Disordered" evidence="1">
    <location>
        <begin position="1"/>
        <end position="25"/>
    </location>
</feature>
<reference evidence="3 4" key="1">
    <citation type="submission" date="2018-06" db="EMBL/GenBank/DDBJ databases">
        <title>Genomic Encyclopedia of Type Strains, Phase IV (KMG-IV): sequencing the most valuable type-strain genomes for metagenomic binning, comparative biology and taxonomic classification.</title>
        <authorList>
            <person name="Goeker M."/>
        </authorList>
    </citation>
    <scope>NUCLEOTIDE SEQUENCE [LARGE SCALE GENOMIC DNA]</scope>
    <source>
        <strain evidence="3 4">DSM 25532</strain>
    </source>
</reference>
<feature type="compositionally biased region" description="Polar residues" evidence="1">
    <location>
        <begin position="1"/>
        <end position="15"/>
    </location>
</feature>
<name>A0A366HIS8_9BACT</name>
<dbReference type="AlphaFoldDB" id="A0A366HIS8"/>
<dbReference type="EMBL" id="QNRR01000007">
    <property type="protein sequence ID" value="RBP41509.1"/>
    <property type="molecule type" value="Genomic_DNA"/>
</dbReference>
<feature type="domain" description="PDZ" evidence="2">
    <location>
        <begin position="156"/>
        <end position="217"/>
    </location>
</feature>
<evidence type="ECO:0000259" key="2">
    <source>
        <dbReference type="PROSITE" id="PS50106"/>
    </source>
</evidence>
<accession>A0A366HIS8</accession>
<evidence type="ECO:0000313" key="4">
    <source>
        <dbReference type="Proteomes" id="UP000253426"/>
    </source>
</evidence>
<keyword evidence="4" id="KW-1185">Reference proteome</keyword>
<dbReference type="PROSITE" id="PS50106">
    <property type="entry name" value="PDZ"/>
    <property type="match status" value="1"/>
</dbReference>
<sequence length="417" mass="44330">MFSVAGTTHSQTQTTALPPSAPAAPSAFPAEELAEMMTYRHLGPGSMASAANSLEEYYLEKYTKEGQDRDVFPKLIYGPGAEDAKINGELKLCLYNTRALDALALVAAAAGCRLEPIPALPDGSEDKKGPQRVIGYYVSTAMRLPEAQAPEIKPALKSLPRNVIGTVGLTLGEQNGDILIRDVVPGLPAAQSRAIVPGEKLLSIAEEGATEVRAAEVGQEKVSELLAGEPGSKVRVTVAPPHGDGQPKVVILTRQPGPPPMVPPPLVKVVEPVLDTFAYVTTDVRPHPFIPGHDPNSPVFRHNLTNLAGAAPATPDMPAASPPPTGPLVRIYSVADIMKGDESQVPAWQTDLEKLVMESLEHASLLSGERPVLSLHRNTRVLIVKASAQQHEIIQQIITVLKENEAASAKDPGALQR</sequence>
<evidence type="ECO:0000313" key="3">
    <source>
        <dbReference type="EMBL" id="RBP41509.1"/>
    </source>
</evidence>
<comment type="caution">
    <text evidence="3">The sequence shown here is derived from an EMBL/GenBank/DDBJ whole genome shotgun (WGS) entry which is preliminary data.</text>
</comment>
<organism evidence="3 4">
    <name type="scientific">Roseimicrobium gellanilyticum</name>
    <dbReference type="NCBI Taxonomy" id="748857"/>
    <lineage>
        <taxon>Bacteria</taxon>
        <taxon>Pseudomonadati</taxon>
        <taxon>Verrucomicrobiota</taxon>
        <taxon>Verrucomicrobiia</taxon>
        <taxon>Verrucomicrobiales</taxon>
        <taxon>Verrucomicrobiaceae</taxon>
        <taxon>Roseimicrobium</taxon>
    </lineage>
</organism>
<proteinExistence type="predicted"/>